<dbReference type="Proteomes" id="UP000324222">
    <property type="component" value="Unassembled WGS sequence"/>
</dbReference>
<accession>A0A5B7D994</accession>
<dbReference type="AlphaFoldDB" id="A0A5B7D994"/>
<gene>
    <name evidence="1" type="ORF">E2C01_010750</name>
</gene>
<evidence type="ECO:0000313" key="2">
    <source>
        <dbReference type="Proteomes" id="UP000324222"/>
    </source>
</evidence>
<name>A0A5B7D994_PORTR</name>
<sequence length="77" mass="8878">MDSGHPDSVKPQGVHKKISRVCEEALLLHVYRVQIKILHWRRGEGWTEKGELEKKNEGGFGRWGGKVWCESLQICHV</sequence>
<keyword evidence="2" id="KW-1185">Reference proteome</keyword>
<dbReference type="EMBL" id="VSRR010000628">
    <property type="protein sequence ID" value="MPC17881.1"/>
    <property type="molecule type" value="Genomic_DNA"/>
</dbReference>
<comment type="caution">
    <text evidence="1">The sequence shown here is derived from an EMBL/GenBank/DDBJ whole genome shotgun (WGS) entry which is preliminary data.</text>
</comment>
<proteinExistence type="predicted"/>
<evidence type="ECO:0000313" key="1">
    <source>
        <dbReference type="EMBL" id="MPC17881.1"/>
    </source>
</evidence>
<organism evidence="1 2">
    <name type="scientific">Portunus trituberculatus</name>
    <name type="common">Swimming crab</name>
    <name type="synonym">Neptunus trituberculatus</name>
    <dbReference type="NCBI Taxonomy" id="210409"/>
    <lineage>
        <taxon>Eukaryota</taxon>
        <taxon>Metazoa</taxon>
        <taxon>Ecdysozoa</taxon>
        <taxon>Arthropoda</taxon>
        <taxon>Crustacea</taxon>
        <taxon>Multicrustacea</taxon>
        <taxon>Malacostraca</taxon>
        <taxon>Eumalacostraca</taxon>
        <taxon>Eucarida</taxon>
        <taxon>Decapoda</taxon>
        <taxon>Pleocyemata</taxon>
        <taxon>Brachyura</taxon>
        <taxon>Eubrachyura</taxon>
        <taxon>Portunoidea</taxon>
        <taxon>Portunidae</taxon>
        <taxon>Portuninae</taxon>
        <taxon>Portunus</taxon>
    </lineage>
</organism>
<reference evidence="1 2" key="1">
    <citation type="submission" date="2019-05" db="EMBL/GenBank/DDBJ databases">
        <title>Another draft genome of Portunus trituberculatus and its Hox gene families provides insights of decapod evolution.</title>
        <authorList>
            <person name="Jeong J.-H."/>
            <person name="Song I."/>
            <person name="Kim S."/>
            <person name="Choi T."/>
            <person name="Kim D."/>
            <person name="Ryu S."/>
            <person name="Kim W."/>
        </authorList>
    </citation>
    <scope>NUCLEOTIDE SEQUENCE [LARGE SCALE GENOMIC DNA]</scope>
    <source>
        <tissue evidence="1">Muscle</tissue>
    </source>
</reference>
<protein>
    <submittedName>
        <fullName evidence="1">Uncharacterized protein</fullName>
    </submittedName>
</protein>